<feature type="compositionally biased region" description="Basic and acidic residues" evidence="8">
    <location>
        <begin position="130"/>
        <end position="167"/>
    </location>
</feature>
<evidence type="ECO:0000313" key="10">
    <source>
        <dbReference type="EMBL" id="KAL1870297.1"/>
    </source>
</evidence>
<evidence type="ECO:0000256" key="5">
    <source>
        <dbReference type="ARBA" id="ARBA00022884"/>
    </source>
</evidence>
<comment type="function">
    <text evidence="1">Involved in pre-25S rRNA processing.</text>
</comment>
<sequence length="578" mass="62439">MAKKNSSLSASSNAVDPSLAALFAGSAGPVKPSPKSRYADLLPSKSDDEESSDYDDSSDQGEAEEQEGSESEAHRTETDSSEDEELSDATSAGESASEDDEEAAAKVLEAVVTNGVATSRTDKKRKRKRRDEFDDLESRHLQKLTKSHEEPSQKRRKGEDGSEKRTGGEALEDGQAPPKHESLTADAAAQQLEQASRTAFLSNVSVDAITSRKAKKALEAHLASVLDKTASPPQKIESIRFRSTPFASAAIPKRAAYIKKSVMESTTKSTNAYVVYSTAAAVRTAVKQLNGTIVLDRHLHVDSVAHPSPVDHRRCVFVGNLGFVDDETVAAVKIDEEGKKVTETRKRTKVPADVEEGLWRVFGKEAGKVESVRVVRDPITRVGKGFAYVQFYDENAVEAALLLAGKKFPPMLPRELRVTRCKALHKTARAMEAKSPSARDDVAKRGKAVRRLSAGDYVPKASAEAQTLAGRAAKLLGKGGAAKAVGRNGKSEKDRERRRRHRTSSGPGQDKGGKAGDSNFVTKSPEDIIFEGRRASARDGKPRDLKFKGAKGAKKKKLAKEGRGAVRAAKWRAAGNKK</sequence>
<feature type="compositionally biased region" description="Low complexity" evidence="8">
    <location>
        <begin position="479"/>
        <end position="488"/>
    </location>
</feature>
<feature type="region of interest" description="Disordered" evidence="8">
    <location>
        <begin position="479"/>
        <end position="578"/>
    </location>
</feature>
<reference evidence="10 11" key="1">
    <citation type="journal article" date="2024" name="Commun. Biol.">
        <title>Comparative genomic analysis of thermophilic fungi reveals convergent evolutionary adaptations and gene losses.</title>
        <authorList>
            <person name="Steindorff A.S."/>
            <person name="Aguilar-Pontes M.V."/>
            <person name="Robinson A.J."/>
            <person name="Andreopoulos B."/>
            <person name="LaButti K."/>
            <person name="Kuo A."/>
            <person name="Mondo S."/>
            <person name="Riley R."/>
            <person name="Otillar R."/>
            <person name="Haridas S."/>
            <person name="Lipzen A."/>
            <person name="Grimwood J."/>
            <person name="Schmutz J."/>
            <person name="Clum A."/>
            <person name="Reid I.D."/>
            <person name="Moisan M.C."/>
            <person name="Butler G."/>
            <person name="Nguyen T.T.M."/>
            <person name="Dewar K."/>
            <person name="Conant G."/>
            <person name="Drula E."/>
            <person name="Henrissat B."/>
            <person name="Hansel C."/>
            <person name="Singer S."/>
            <person name="Hutchinson M.I."/>
            <person name="de Vries R.P."/>
            <person name="Natvig D.O."/>
            <person name="Powell A.J."/>
            <person name="Tsang A."/>
            <person name="Grigoriev I.V."/>
        </authorList>
    </citation>
    <scope>NUCLEOTIDE SEQUENCE [LARGE SCALE GENOMIC DNA]</scope>
    <source>
        <strain evidence="10 11">ATCC 24622</strain>
    </source>
</reference>
<keyword evidence="11" id="KW-1185">Reference proteome</keyword>
<feature type="region of interest" description="Disordered" evidence="8">
    <location>
        <begin position="24"/>
        <end position="185"/>
    </location>
</feature>
<comment type="similarity">
    <text evidence="3">Belongs to the RRM RBM34 family.</text>
</comment>
<dbReference type="Proteomes" id="UP001586593">
    <property type="component" value="Unassembled WGS sequence"/>
</dbReference>
<gene>
    <name evidence="10" type="ORF">VTK73DRAFT_2672</name>
</gene>
<evidence type="ECO:0000256" key="7">
    <source>
        <dbReference type="PROSITE-ProRule" id="PRU00176"/>
    </source>
</evidence>
<organism evidence="10 11">
    <name type="scientific">Phialemonium thermophilum</name>
    <dbReference type="NCBI Taxonomy" id="223376"/>
    <lineage>
        <taxon>Eukaryota</taxon>
        <taxon>Fungi</taxon>
        <taxon>Dikarya</taxon>
        <taxon>Ascomycota</taxon>
        <taxon>Pezizomycotina</taxon>
        <taxon>Sordariomycetes</taxon>
        <taxon>Sordariomycetidae</taxon>
        <taxon>Cephalothecales</taxon>
        <taxon>Cephalothecaceae</taxon>
        <taxon>Phialemonium</taxon>
    </lineage>
</organism>
<dbReference type="PANTHER" id="PTHR23236:SF25">
    <property type="entry name" value="RNA-BINDING PROTEIN 34"/>
    <property type="match status" value="1"/>
</dbReference>
<evidence type="ECO:0000256" key="4">
    <source>
        <dbReference type="ARBA" id="ARBA00015520"/>
    </source>
</evidence>
<name>A0ABR3X3M5_9PEZI</name>
<dbReference type="Pfam" id="PF00076">
    <property type="entry name" value="RRM_1"/>
    <property type="match status" value="1"/>
</dbReference>
<feature type="domain" description="RRM" evidence="9">
    <location>
        <begin position="314"/>
        <end position="423"/>
    </location>
</feature>
<evidence type="ECO:0000259" key="9">
    <source>
        <dbReference type="PROSITE" id="PS50102"/>
    </source>
</evidence>
<dbReference type="SMART" id="SM00360">
    <property type="entry name" value="RRM"/>
    <property type="match status" value="2"/>
</dbReference>
<comment type="subcellular location">
    <subcellularLocation>
        <location evidence="2">Nucleus</location>
        <location evidence="2">Nucleolus</location>
    </subcellularLocation>
</comment>
<dbReference type="InterPro" id="IPR012677">
    <property type="entry name" value="Nucleotide-bd_a/b_plait_sf"/>
</dbReference>
<dbReference type="EMBL" id="JAZHXJ010000177">
    <property type="protein sequence ID" value="KAL1870297.1"/>
    <property type="molecule type" value="Genomic_DNA"/>
</dbReference>
<feature type="compositionally biased region" description="Basic and acidic residues" evidence="8">
    <location>
        <begin position="524"/>
        <end position="547"/>
    </location>
</feature>
<evidence type="ECO:0000256" key="3">
    <source>
        <dbReference type="ARBA" id="ARBA00007077"/>
    </source>
</evidence>
<feature type="compositionally biased region" description="Basic residues" evidence="8">
    <location>
        <begin position="548"/>
        <end position="558"/>
    </location>
</feature>
<dbReference type="Gene3D" id="3.30.70.330">
    <property type="match status" value="2"/>
</dbReference>
<evidence type="ECO:0000256" key="2">
    <source>
        <dbReference type="ARBA" id="ARBA00004604"/>
    </source>
</evidence>
<dbReference type="InterPro" id="IPR035979">
    <property type="entry name" value="RBD_domain_sf"/>
</dbReference>
<feature type="compositionally biased region" description="Acidic residues" evidence="8">
    <location>
        <begin position="47"/>
        <end position="70"/>
    </location>
</feature>
<keyword evidence="6" id="KW-0539">Nucleus</keyword>
<dbReference type="PROSITE" id="PS50102">
    <property type="entry name" value="RRM"/>
    <property type="match status" value="1"/>
</dbReference>
<comment type="caution">
    <text evidence="10">The sequence shown here is derived from an EMBL/GenBank/DDBJ whole genome shotgun (WGS) entry which is preliminary data.</text>
</comment>
<proteinExistence type="inferred from homology"/>
<dbReference type="PANTHER" id="PTHR23236">
    <property type="entry name" value="EUKARYOTIC TRANSLATION INITIATION FACTOR 4B/4H"/>
    <property type="match status" value="1"/>
</dbReference>
<accession>A0ABR3X3M5</accession>
<keyword evidence="5 7" id="KW-0694">RNA-binding</keyword>
<dbReference type="SUPFAM" id="SSF54928">
    <property type="entry name" value="RNA-binding domain, RBD"/>
    <property type="match status" value="2"/>
</dbReference>
<evidence type="ECO:0000256" key="8">
    <source>
        <dbReference type="SAM" id="MobiDB-lite"/>
    </source>
</evidence>
<evidence type="ECO:0000256" key="6">
    <source>
        <dbReference type="ARBA" id="ARBA00023242"/>
    </source>
</evidence>
<evidence type="ECO:0000256" key="1">
    <source>
        <dbReference type="ARBA" id="ARBA00002475"/>
    </source>
</evidence>
<dbReference type="InterPro" id="IPR000504">
    <property type="entry name" value="RRM_dom"/>
</dbReference>
<protein>
    <recommendedName>
        <fullName evidence="4">Nucleolar protein 12</fullName>
    </recommendedName>
</protein>
<evidence type="ECO:0000313" key="11">
    <source>
        <dbReference type="Proteomes" id="UP001586593"/>
    </source>
</evidence>